<proteinExistence type="predicted"/>
<name>A0A1H1PZB8_9ACTN</name>
<dbReference type="Pfam" id="PF12833">
    <property type="entry name" value="HTH_18"/>
    <property type="match status" value="1"/>
</dbReference>
<dbReference type="SUPFAM" id="SSF52317">
    <property type="entry name" value="Class I glutamine amidotransferase-like"/>
    <property type="match status" value="1"/>
</dbReference>
<evidence type="ECO:0000313" key="6">
    <source>
        <dbReference type="Proteomes" id="UP000199103"/>
    </source>
</evidence>
<protein>
    <submittedName>
        <fullName evidence="5">Transcriptional regulator GlxA family, contains an amidase domain and an AraC-type DNA-binding HTH domain</fullName>
    </submittedName>
</protein>
<dbReference type="GO" id="GO:0003700">
    <property type="term" value="F:DNA-binding transcription factor activity"/>
    <property type="evidence" value="ECO:0007669"/>
    <property type="project" value="InterPro"/>
</dbReference>
<dbReference type="Gene3D" id="3.40.50.880">
    <property type="match status" value="1"/>
</dbReference>
<keyword evidence="1" id="KW-0805">Transcription regulation</keyword>
<evidence type="ECO:0000256" key="3">
    <source>
        <dbReference type="ARBA" id="ARBA00023163"/>
    </source>
</evidence>
<accession>A0A1H1PZB8</accession>
<dbReference type="SMART" id="SM00342">
    <property type="entry name" value="HTH_ARAC"/>
    <property type="match status" value="1"/>
</dbReference>
<dbReference type="Pfam" id="PF01965">
    <property type="entry name" value="DJ-1_PfpI"/>
    <property type="match status" value="1"/>
</dbReference>
<dbReference type="InterPro" id="IPR029062">
    <property type="entry name" value="Class_I_gatase-like"/>
</dbReference>
<dbReference type="InterPro" id="IPR002818">
    <property type="entry name" value="DJ-1/PfpI"/>
</dbReference>
<dbReference type="InterPro" id="IPR009057">
    <property type="entry name" value="Homeodomain-like_sf"/>
</dbReference>
<evidence type="ECO:0000259" key="4">
    <source>
        <dbReference type="PROSITE" id="PS01124"/>
    </source>
</evidence>
<organism evidence="5 6">
    <name type="scientific">Microlunatus soli</name>
    <dbReference type="NCBI Taxonomy" id="630515"/>
    <lineage>
        <taxon>Bacteria</taxon>
        <taxon>Bacillati</taxon>
        <taxon>Actinomycetota</taxon>
        <taxon>Actinomycetes</taxon>
        <taxon>Propionibacteriales</taxon>
        <taxon>Propionibacteriaceae</taxon>
        <taxon>Microlunatus</taxon>
    </lineage>
</organism>
<dbReference type="InterPro" id="IPR018060">
    <property type="entry name" value="HTH_AraC"/>
</dbReference>
<dbReference type="InterPro" id="IPR018062">
    <property type="entry name" value="HTH_AraC-typ_CS"/>
</dbReference>
<dbReference type="SUPFAM" id="SSF46689">
    <property type="entry name" value="Homeodomain-like"/>
    <property type="match status" value="2"/>
</dbReference>
<dbReference type="Gene3D" id="1.10.10.60">
    <property type="entry name" value="Homeodomain-like"/>
    <property type="match status" value="1"/>
</dbReference>
<dbReference type="GO" id="GO:0043565">
    <property type="term" value="F:sequence-specific DNA binding"/>
    <property type="evidence" value="ECO:0007669"/>
    <property type="project" value="InterPro"/>
</dbReference>
<gene>
    <name evidence="5" type="ORF">SAMN04489812_1066</name>
</gene>
<dbReference type="PANTHER" id="PTHR43130">
    <property type="entry name" value="ARAC-FAMILY TRANSCRIPTIONAL REGULATOR"/>
    <property type="match status" value="1"/>
</dbReference>
<evidence type="ECO:0000256" key="1">
    <source>
        <dbReference type="ARBA" id="ARBA00023015"/>
    </source>
</evidence>
<feature type="domain" description="HTH araC/xylS-type" evidence="4">
    <location>
        <begin position="212"/>
        <end position="310"/>
    </location>
</feature>
<dbReference type="InterPro" id="IPR052158">
    <property type="entry name" value="INH-QAR"/>
</dbReference>
<keyword evidence="2 5" id="KW-0238">DNA-binding</keyword>
<dbReference type="EMBL" id="LT629772">
    <property type="protein sequence ID" value="SDS16059.1"/>
    <property type="molecule type" value="Genomic_DNA"/>
</dbReference>
<evidence type="ECO:0000313" key="5">
    <source>
        <dbReference type="EMBL" id="SDS16059.1"/>
    </source>
</evidence>
<dbReference type="AlphaFoldDB" id="A0A1H1PZB8"/>
<dbReference type="PANTHER" id="PTHR43130:SF3">
    <property type="entry name" value="HTH-TYPE TRANSCRIPTIONAL REGULATOR RV1931C"/>
    <property type="match status" value="1"/>
</dbReference>
<evidence type="ECO:0000256" key="2">
    <source>
        <dbReference type="ARBA" id="ARBA00023125"/>
    </source>
</evidence>
<dbReference type="CDD" id="cd03137">
    <property type="entry name" value="GATase1_AraC_1"/>
    <property type="match status" value="1"/>
</dbReference>
<sequence>MLVIGYDGAELVDIACVTSAFALANRLGAAPHYRVELASLGGRSITSDSGLRLEPQRSLEEVDSAETMIVSGGLGHVDAAANRDFLREIVRLAATAGRIASVCTGTTVLAQAGLLDGRRATTHWFYATGLAARYPAVTVDASPIYVRDGNVSTSGGVTASLDLTLSFIEDDHGVELARRVAVGMVTYLQRPGNQAQMSIFTSTAQPDDATVRRVIEYIIAHPEADLHTESLAAMAGVSPRQLHRLFTERQSETPGSAVRRIRLEIAARLAATTDLPVAQIARRCGFRSAESLRQAFVLRYGISPREFRRTHLQAAH</sequence>
<keyword evidence="6" id="KW-1185">Reference proteome</keyword>
<dbReference type="PROSITE" id="PS01124">
    <property type="entry name" value="HTH_ARAC_FAMILY_2"/>
    <property type="match status" value="1"/>
</dbReference>
<reference evidence="5 6" key="1">
    <citation type="submission" date="2016-10" db="EMBL/GenBank/DDBJ databases">
        <authorList>
            <person name="de Groot N.N."/>
        </authorList>
    </citation>
    <scope>NUCLEOTIDE SEQUENCE [LARGE SCALE GENOMIC DNA]</scope>
    <source>
        <strain evidence="5 6">DSM 21800</strain>
    </source>
</reference>
<dbReference type="PROSITE" id="PS00041">
    <property type="entry name" value="HTH_ARAC_FAMILY_1"/>
    <property type="match status" value="1"/>
</dbReference>
<dbReference type="Proteomes" id="UP000199103">
    <property type="component" value="Chromosome I"/>
</dbReference>
<keyword evidence="3" id="KW-0804">Transcription</keyword>
<dbReference type="STRING" id="630515.SAMN04489812_1066"/>